<evidence type="ECO:0000259" key="2">
    <source>
        <dbReference type="PROSITE" id="PS50967"/>
    </source>
</evidence>
<dbReference type="Gene3D" id="3.30.420.10">
    <property type="entry name" value="Ribonuclease H-like superfamily/Ribonuclease H"/>
    <property type="match status" value="1"/>
</dbReference>
<dbReference type="InterPro" id="IPR012337">
    <property type="entry name" value="RNaseH-like_sf"/>
</dbReference>
<gene>
    <name evidence="3" type="ORF">ACFP2T_12940</name>
</gene>
<evidence type="ECO:0000313" key="4">
    <source>
        <dbReference type="Proteomes" id="UP001596203"/>
    </source>
</evidence>
<dbReference type="InterPro" id="IPR002562">
    <property type="entry name" value="3'-5'_exonuclease_dom"/>
</dbReference>
<dbReference type="Pfam" id="PF01612">
    <property type="entry name" value="DNA_pol_A_exo1"/>
    <property type="match status" value="1"/>
</dbReference>
<dbReference type="EMBL" id="JBHSPR010000010">
    <property type="protein sequence ID" value="MFC6017106.1"/>
    <property type="molecule type" value="Genomic_DNA"/>
</dbReference>
<protein>
    <submittedName>
        <fullName evidence="3">Ribonuclease D</fullName>
    </submittedName>
</protein>
<dbReference type="InterPro" id="IPR002121">
    <property type="entry name" value="HRDC_dom"/>
</dbReference>
<feature type="domain" description="HRDC" evidence="2">
    <location>
        <begin position="260"/>
        <end position="340"/>
    </location>
</feature>
<name>A0ABW1K5N6_9ACTN</name>
<dbReference type="Proteomes" id="UP001596203">
    <property type="component" value="Unassembled WGS sequence"/>
</dbReference>
<dbReference type="SMART" id="SM00341">
    <property type="entry name" value="HRDC"/>
    <property type="match status" value="1"/>
</dbReference>
<evidence type="ECO:0000256" key="1">
    <source>
        <dbReference type="SAM" id="MobiDB-lite"/>
    </source>
</evidence>
<dbReference type="Pfam" id="PF18305">
    <property type="entry name" value="DNA_pol_A_exoN"/>
    <property type="match status" value="1"/>
</dbReference>
<feature type="region of interest" description="Disordered" evidence="1">
    <location>
        <begin position="1"/>
        <end position="57"/>
    </location>
</feature>
<reference evidence="4" key="1">
    <citation type="journal article" date="2019" name="Int. J. Syst. Evol. Microbiol.">
        <title>The Global Catalogue of Microorganisms (GCM) 10K type strain sequencing project: providing services to taxonomists for standard genome sequencing and annotation.</title>
        <authorList>
            <consortium name="The Broad Institute Genomics Platform"/>
            <consortium name="The Broad Institute Genome Sequencing Center for Infectious Disease"/>
            <person name="Wu L."/>
            <person name="Ma J."/>
        </authorList>
    </citation>
    <scope>NUCLEOTIDE SEQUENCE [LARGE SCALE GENOMIC DNA]</scope>
    <source>
        <strain evidence="4">ZS-35-S2</strain>
    </source>
</reference>
<dbReference type="SUPFAM" id="SSF53098">
    <property type="entry name" value="Ribonuclease H-like"/>
    <property type="match status" value="1"/>
</dbReference>
<dbReference type="SUPFAM" id="SSF47819">
    <property type="entry name" value="HRDC-like"/>
    <property type="match status" value="1"/>
</dbReference>
<organism evidence="3 4">
    <name type="scientific">Plantactinospora solaniradicis</name>
    <dbReference type="NCBI Taxonomy" id="1723736"/>
    <lineage>
        <taxon>Bacteria</taxon>
        <taxon>Bacillati</taxon>
        <taxon>Actinomycetota</taxon>
        <taxon>Actinomycetes</taxon>
        <taxon>Micromonosporales</taxon>
        <taxon>Micromonosporaceae</taxon>
        <taxon>Plantactinospora</taxon>
    </lineage>
</organism>
<keyword evidence="4" id="KW-1185">Reference proteome</keyword>
<dbReference type="Pfam" id="PF00570">
    <property type="entry name" value="HRDC"/>
    <property type="match status" value="1"/>
</dbReference>
<dbReference type="InterPro" id="IPR010997">
    <property type="entry name" value="HRDC-like_sf"/>
</dbReference>
<dbReference type="InterPro" id="IPR041605">
    <property type="entry name" value="Exo_C"/>
</dbReference>
<comment type="caution">
    <text evidence="3">The sequence shown here is derived from an EMBL/GenBank/DDBJ whole genome shotgun (WGS) entry which is preliminary data.</text>
</comment>
<dbReference type="InterPro" id="IPR044876">
    <property type="entry name" value="HRDC_dom_sf"/>
</dbReference>
<evidence type="ECO:0000313" key="3">
    <source>
        <dbReference type="EMBL" id="MFC6017106.1"/>
    </source>
</evidence>
<sequence length="440" mass="47834">MTDEPPLRRRAAQRRAGDEPHSLPAPAPEPETVGPDPTPGGPVPLLAPRDGTPAPIETPAGLAELVSRFAAGTGPVAVDAERASGYRYSQRAYLVQLRRAGAGTVLIDPLPLGDLRTLDEAIAEAEWVLHAASQDLACLADLGLRPRRLFDTELAARLAGFERVGLAALTEALLGFTLEKHHSAADWSSRPLPESWLTYAALDVEMLTDLRDALAVELERQGKEKWAAEEFAALVAWGAQPLRQRPDPWRRTSGIHRVRGARAQARVRSLWYARDEIASRRDSAPGRVLPDAAIIAAAEMDPKDERTLLMLPGFGGRSVRRLVRTWLDALADARQLPDDALPVSPTIDGPPPPHRWAERDPVAAARLARCREVVTRIAAAHTLPPENLITPDSVRRLAWIPPEEISPETVAETLRGYGARSWQVGLISEELAVALAEPAA</sequence>
<proteinExistence type="predicted"/>
<dbReference type="PANTHER" id="PTHR47649">
    <property type="entry name" value="RIBONUCLEASE D"/>
    <property type="match status" value="1"/>
</dbReference>
<dbReference type="PANTHER" id="PTHR47649:SF1">
    <property type="entry name" value="RIBONUCLEASE D"/>
    <property type="match status" value="1"/>
</dbReference>
<dbReference type="InterPro" id="IPR036397">
    <property type="entry name" value="RNaseH_sf"/>
</dbReference>
<dbReference type="Gene3D" id="1.10.150.80">
    <property type="entry name" value="HRDC domain"/>
    <property type="match status" value="2"/>
</dbReference>
<dbReference type="CDD" id="cd06142">
    <property type="entry name" value="RNaseD_exo"/>
    <property type="match status" value="1"/>
</dbReference>
<dbReference type="InterPro" id="IPR051086">
    <property type="entry name" value="RNase_D-like"/>
</dbReference>
<accession>A0ABW1K5N6</accession>
<dbReference type="PROSITE" id="PS50967">
    <property type="entry name" value="HRDC"/>
    <property type="match status" value="1"/>
</dbReference>
<dbReference type="SMART" id="SM00474">
    <property type="entry name" value="35EXOc"/>
    <property type="match status" value="1"/>
</dbReference>
<dbReference type="RefSeq" id="WP_377421129.1">
    <property type="nucleotide sequence ID" value="NZ_JBHSPR010000010.1"/>
</dbReference>